<dbReference type="Proteomes" id="UP000823877">
    <property type="component" value="Unassembled WGS sequence"/>
</dbReference>
<name>A0A9D2S965_9FIRM</name>
<comment type="caution">
    <text evidence="1">The sequence shown here is derived from an EMBL/GenBank/DDBJ whole genome shotgun (WGS) entry which is preliminary data.</text>
</comment>
<reference evidence="1" key="2">
    <citation type="submission" date="2021-04" db="EMBL/GenBank/DDBJ databases">
        <authorList>
            <person name="Gilroy R."/>
        </authorList>
    </citation>
    <scope>NUCLEOTIDE SEQUENCE</scope>
    <source>
        <strain evidence="1">CHK188-16595</strain>
    </source>
</reference>
<sequence length="96" mass="11080">MEYRLGNSIRVKDKGNTDPIECPNCKNTVRFKVFRNMDLRLIPEYPLINAQGVYFLICPKCASIYTVDEDQGDLLAKGEKYAVGPYDLKKLKEFKK</sequence>
<proteinExistence type="predicted"/>
<evidence type="ECO:0000313" key="2">
    <source>
        <dbReference type="Proteomes" id="UP000823877"/>
    </source>
</evidence>
<dbReference type="AlphaFoldDB" id="A0A9D2S965"/>
<organism evidence="1 2">
    <name type="scientific">Candidatus Eubacterium faecale</name>
    <dbReference type="NCBI Taxonomy" id="2838568"/>
    <lineage>
        <taxon>Bacteria</taxon>
        <taxon>Bacillati</taxon>
        <taxon>Bacillota</taxon>
        <taxon>Clostridia</taxon>
        <taxon>Eubacteriales</taxon>
        <taxon>Eubacteriaceae</taxon>
        <taxon>Eubacterium</taxon>
    </lineage>
</organism>
<dbReference type="EMBL" id="DWXN01000012">
    <property type="protein sequence ID" value="HJB75312.1"/>
    <property type="molecule type" value="Genomic_DNA"/>
</dbReference>
<evidence type="ECO:0000313" key="1">
    <source>
        <dbReference type="EMBL" id="HJB75312.1"/>
    </source>
</evidence>
<protein>
    <submittedName>
        <fullName evidence="1">Uncharacterized protein</fullName>
    </submittedName>
</protein>
<accession>A0A9D2S965</accession>
<reference evidence="1" key="1">
    <citation type="journal article" date="2021" name="PeerJ">
        <title>Extensive microbial diversity within the chicken gut microbiome revealed by metagenomics and culture.</title>
        <authorList>
            <person name="Gilroy R."/>
            <person name="Ravi A."/>
            <person name="Getino M."/>
            <person name="Pursley I."/>
            <person name="Horton D.L."/>
            <person name="Alikhan N.F."/>
            <person name="Baker D."/>
            <person name="Gharbi K."/>
            <person name="Hall N."/>
            <person name="Watson M."/>
            <person name="Adriaenssens E.M."/>
            <person name="Foster-Nyarko E."/>
            <person name="Jarju S."/>
            <person name="Secka A."/>
            <person name="Antonio M."/>
            <person name="Oren A."/>
            <person name="Chaudhuri R.R."/>
            <person name="La Ragione R."/>
            <person name="Hildebrand F."/>
            <person name="Pallen M.J."/>
        </authorList>
    </citation>
    <scope>NUCLEOTIDE SEQUENCE</scope>
    <source>
        <strain evidence="1">CHK188-16595</strain>
    </source>
</reference>
<gene>
    <name evidence="1" type="ORF">IAA37_06520</name>
</gene>